<dbReference type="KEGG" id="tpla:ElP_48480"/>
<evidence type="ECO:0000313" key="2">
    <source>
        <dbReference type="EMBL" id="QDV36918.1"/>
    </source>
</evidence>
<proteinExistence type="predicted"/>
<sequence precursor="true">MAMRHRGILLALGAGLLVGSSSAGLVGAVDHDGGTGLFDGLKVGQPVTLRDLGLAYEVGVMGDRFPTG</sequence>
<feature type="signal peptide" evidence="1">
    <location>
        <begin position="1"/>
        <end position="23"/>
    </location>
</feature>
<name>A0A518H7S0_9BACT</name>
<dbReference type="AlphaFoldDB" id="A0A518H7S0"/>
<protein>
    <submittedName>
        <fullName evidence="2">Uncharacterized protein</fullName>
    </submittedName>
</protein>
<keyword evidence="3" id="KW-1185">Reference proteome</keyword>
<feature type="chain" id="PRO_5021995515" evidence="1">
    <location>
        <begin position="24"/>
        <end position="68"/>
    </location>
</feature>
<reference evidence="2 3" key="1">
    <citation type="submission" date="2019-02" db="EMBL/GenBank/DDBJ databases">
        <title>Deep-cultivation of Planctomycetes and their phenomic and genomic characterization uncovers novel biology.</title>
        <authorList>
            <person name="Wiegand S."/>
            <person name="Jogler M."/>
            <person name="Boedeker C."/>
            <person name="Pinto D."/>
            <person name="Vollmers J."/>
            <person name="Rivas-Marin E."/>
            <person name="Kohn T."/>
            <person name="Peeters S.H."/>
            <person name="Heuer A."/>
            <person name="Rast P."/>
            <person name="Oberbeckmann S."/>
            <person name="Bunk B."/>
            <person name="Jeske O."/>
            <person name="Meyerdierks A."/>
            <person name="Storesund J.E."/>
            <person name="Kallscheuer N."/>
            <person name="Luecker S."/>
            <person name="Lage O.M."/>
            <person name="Pohl T."/>
            <person name="Merkel B.J."/>
            <person name="Hornburger P."/>
            <person name="Mueller R.-W."/>
            <person name="Bruemmer F."/>
            <person name="Labrenz M."/>
            <person name="Spormann A.M."/>
            <person name="Op den Camp H."/>
            <person name="Overmann J."/>
            <person name="Amann R."/>
            <person name="Jetten M.S.M."/>
            <person name="Mascher T."/>
            <person name="Medema M.H."/>
            <person name="Devos D.P."/>
            <person name="Kaster A.-K."/>
            <person name="Ovreas L."/>
            <person name="Rohde M."/>
            <person name="Galperin M.Y."/>
            <person name="Jogler C."/>
        </authorList>
    </citation>
    <scope>NUCLEOTIDE SEQUENCE [LARGE SCALE GENOMIC DNA]</scope>
    <source>
        <strain evidence="2 3">ElP</strain>
    </source>
</reference>
<evidence type="ECO:0000256" key="1">
    <source>
        <dbReference type="SAM" id="SignalP"/>
    </source>
</evidence>
<dbReference type="Proteomes" id="UP000317835">
    <property type="component" value="Chromosome"/>
</dbReference>
<gene>
    <name evidence="2" type="ORF">ElP_48480</name>
</gene>
<dbReference type="EMBL" id="CP036426">
    <property type="protein sequence ID" value="QDV36918.1"/>
    <property type="molecule type" value="Genomic_DNA"/>
</dbReference>
<accession>A0A518H7S0</accession>
<keyword evidence="1" id="KW-0732">Signal</keyword>
<evidence type="ECO:0000313" key="3">
    <source>
        <dbReference type="Proteomes" id="UP000317835"/>
    </source>
</evidence>
<organism evidence="2 3">
    <name type="scientific">Tautonia plasticadhaerens</name>
    <dbReference type="NCBI Taxonomy" id="2527974"/>
    <lineage>
        <taxon>Bacteria</taxon>
        <taxon>Pseudomonadati</taxon>
        <taxon>Planctomycetota</taxon>
        <taxon>Planctomycetia</taxon>
        <taxon>Isosphaerales</taxon>
        <taxon>Isosphaeraceae</taxon>
        <taxon>Tautonia</taxon>
    </lineage>
</organism>